<reference evidence="6" key="2">
    <citation type="submission" date="2025-08" db="UniProtKB">
        <authorList>
            <consortium name="RefSeq"/>
        </authorList>
    </citation>
    <scope>IDENTIFICATION</scope>
    <source>
        <tissue evidence="6">Leaf</tissue>
    </source>
</reference>
<dbReference type="SMART" id="SM00360">
    <property type="entry name" value="RRM"/>
    <property type="match status" value="1"/>
</dbReference>
<dbReference type="Proteomes" id="UP000694864">
    <property type="component" value="Chromosome 13"/>
</dbReference>
<reference evidence="5" key="1">
    <citation type="journal article" date="2014" name="Nat. Commun.">
        <title>The emerging biofuel crop Camelina sativa retains a highly undifferentiated hexaploid genome structure.</title>
        <authorList>
            <person name="Kagale S."/>
            <person name="Koh C."/>
            <person name="Nixon J."/>
            <person name="Bollina V."/>
            <person name="Clarke W.E."/>
            <person name="Tuteja R."/>
            <person name="Spillane C."/>
            <person name="Robinson S.J."/>
            <person name="Links M.G."/>
            <person name="Clarke C."/>
            <person name="Higgins E.E."/>
            <person name="Huebert T."/>
            <person name="Sharpe A.G."/>
            <person name="Parkin I.A."/>
        </authorList>
    </citation>
    <scope>NUCLEOTIDE SEQUENCE [LARGE SCALE GENOMIC DNA]</scope>
    <source>
        <strain evidence="5">cv. DH55</strain>
    </source>
</reference>
<sequence length="242" mass="25771">MDFLQPMEAKMDLLITKVDLLTSKVDLLATNADLQEILTSLKEVAETNGSLTTKAESSSSEDESEDDSQDDKVILYTSDEASNVNLLRQKAAPPTSKVASSSDLAVKESDEEAAENGNIAALTPPQSSVQTIYVEGFGSALPEDDIKTALSEHFSTCGEITRVFVPTSIVTGAVKGFAYIDLKEDTKKALELNGSVMIGKELVVKKVLLMRDSYTGHSGSNLGSGGRFGGGRSGGYGMCRRC</sequence>
<dbReference type="RefSeq" id="XP_019090115.1">
    <property type="nucleotide sequence ID" value="XM_019234570.1"/>
</dbReference>
<evidence type="ECO:0000256" key="1">
    <source>
        <dbReference type="ARBA" id="ARBA00022884"/>
    </source>
</evidence>
<dbReference type="PANTHER" id="PTHR23236">
    <property type="entry name" value="EUKARYOTIC TRANSLATION INITIATION FACTOR 4B/4H"/>
    <property type="match status" value="1"/>
</dbReference>
<gene>
    <name evidence="6" type="primary">LOC109128360</name>
</gene>
<evidence type="ECO:0000256" key="2">
    <source>
        <dbReference type="PROSITE-ProRule" id="PRU00176"/>
    </source>
</evidence>
<proteinExistence type="predicted"/>
<dbReference type="InterPro" id="IPR035979">
    <property type="entry name" value="RBD_domain_sf"/>
</dbReference>
<evidence type="ECO:0000259" key="4">
    <source>
        <dbReference type="PROSITE" id="PS50102"/>
    </source>
</evidence>
<dbReference type="GeneID" id="109128360"/>
<feature type="region of interest" description="Disordered" evidence="3">
    <location>
        <begin position="89"/>
        <end position="121"/>
    </location>
</feature>
<feature type="domain" description="RRM" evidence="4">
    <location>
        <begin position="130"/>
        <end position="209"/>
    </location>
</feature>
<dbReference type="InterPro" id="IPR012677">
    <property type="entry name" value="Nucleotide-bd_a/b_plait_sf"/>
</dbReference>
<feature type="compositionally biased region" description="Acidic residues" evidence="3">
    <location>
        <begin position="59"/>
        <end position="69"/>
    </location>
</feature>
<dbReference type="PROSITE" id="PS50102">
    <property type="entry name" value="RRM"/>
    <property type="match status" value="1"/>
</dbReference>
<organism evidence="5 6">
    <name type="scientific">Camelina sativa</name>
    <name type="common">False flax</name>
    <name type="synonym">Myagrum sativum</name>
    <dbReference type="NCBI Taxonomy" id="90675"/>
    <lineage>
        <taxon>Eukaryota</taxon>
        <taxon>Viridiplantae</taxon>
        <taxon>Streptophyta</taxon>
        <taxon>Embryophyta</taxon>
        <taxon>Tracheophyta</taxon>
        <taxon>Spermatophyta</taxon>
        <taxon>Magnoliopsida</taxon>
        <taxon>eudicotyledons</taxon>
        <taxon>Gunneridae</taxon>
        <taxon>Pentapetalae</taxon>
        <taxon>rosids</taxon>
        <taxon>malvids</taxon>
        <taxon>Brassicales</taxon>
        <taxon>Brassicaceae</taxon>
        <taxon>Camelineae</taxon>
        <taxon>Camelina</taxon>
    </lineage>
</organism>
<dbReference type="Pfam" id="PF00076">
    <property type="entry name" value="RRM_1"/>
    <property type="match status" value="1"/>
</dbReference>
<evidence type="ECO:0000313" key="5">
    <source>
        <dbReference type="Proteomes" id="UP000694864"/>
    </source>
</evidence>
<dbReference type="InterPro" id="IPR000504">
    <property type="entry name" value="RRM_dom"/>
</dbReference>
<accession>A0ABM1QTM7</accession>
<keyword evidence="1 2" id="KW-0694">RNA-binding</keyword>
<dbReference type="Gene3D" id="3.30.70.330">
    <property type="match status" value="1"/>
</dbReference>
<evidence type="ECO:0000256" key="3">
    <source>
        <dbReference type="SAM" id="MobiDB-lite"/>
    </source>
</evidence>
<name>A0ABM1QTM7_CAMSA</name>
<evidence type="ECO:0000313" key="6">
    <source>
        <dbReference type="RefSeq" id="XP_019090115.1"/>
    </source>
</evidence>
<dbReference type="SUPFAM" id="SSF54928">
    <property type="entry name" value="RNA-binding domain, RBD"/>
    <property type="match status" value="1"/>
</dbReference>
<dbReference type="PANTHER" id="PTHR23236:SF110">
    <property type="entry name" value="RNA-BINDING (RRM_RBD_RNP MOTIFS) FAMILY PROTEIN"/>
    <property type="match status" value="1"/>
</dbReference>
<protein>
    <submittedName>
        <fullName evidence="6">Nucleolin 1-like</fullName>
    </submittedName>
</protein>
<feature type="region of interest" description="Disordered" evidence="3">
    <location>
        <begin position="45"/>
        <end position="71"/>
    </location>
</feature>
<keyword evidence="5" id="KW-1185">Reference proteome</keyword>